<reference evidence="3" key="3">
    <citation type="submission" date="2025-08" db="UniProtKB">
        <authorList>
            <consortium name="RefSeq"/>
        </authorList>
    </citation>
    <scope>IDENTIFICATION</scope>
    <source>
        <strain evidence="3">NI907</strain>
    </source>
</reference>
<accession>A0A6P8AXE8</accession>
<reference evidence="3" key="2">
    <citation type="submission" date="2019-10" db="EMBL/GenBank/DDBJ databases">
        <authorList>
            <consortium name="NCBI Genome Project"/>
        </authorList>
    </citation>
    <scope>NUCLEOTIDE SEQUENCE</scope>
    <source>
        <strain evidence="3">NI907</strain>
    </source>
</reference>
<evidence type="ECO:0000313" key="3">
    <source>
        <dbReference type="RefSeq" id="XP_030979547.1"/>
    </source>
</evidence>
<proteinExistence type="predicted"/>
<gene>
    <name evidence="3" type="ORF">PgNI_11115</name>
</gene>
<dbReference type="Proteomes" id="UP000515153">
    <property type="component" value="Chromosome VII"/>
</dbReference>
<feature type="region of interest" description="Disordered" evidence="1">
    <location>
        <begin position="110"/>
        <end position="140"/>
    </location>
</feature>
<dbReference type="GeneID" id="41965994"/>
<sequence>MSVAEVGESLADGYGGRYGRQDYLRYGCQAVDGKVSGWLLWEHDVIKVVTTVGCCSGATGRLAAASTVLSSRAAPFALFRGGQSHQNLGPEIIPGRQRSLIRTVEADVRKEQYSTNQHHRRRKSLRNPRRRPLEKETTLPTVHAAVQAQDIPLWRSKHGEEYLEEISGQFEAKEELGFDSHRT</sequence>
<evidence type="ECO:0000313" key="2">
    <source>
        <dbReference type="Proteomes" id="UP000515153"/>
    </source>
</evidence>
<organism evidence="2 3">
    <name type="scientific">Pyricularia grisea</name>
    <name type="common">Crabgrass-specific blast fungus</name>
    <name type="synonym">Magnaporthe grisea</name>
    <dbReference type="NCBI Taxonomy" id="148305"/>
    <lineage>
        <taxon>Eukaryota</taxon>
        <taxon>Fungi</taxon>
        <taxon>Dikarya</taxon>
        <taxon>Ascomycota</taxon>
        <taxon>Pezizomycotina</taxon>
        <taxon>Sordariomycetes</taxon>
        <taxon>Sordariomycetidae</taxon>
        <taxon>Magnaporthales</taxon>
        <taxon>Pyriculariaceae</taxon>
        <taxon>Pyricularia</taxon>
    </lineage>
</organism>
<evidence type="ECO:0000256" key="1">
    <source>
        <dbReference type="SAM" id="MobiDB-lite"/>
    </source>
</evidence>
<feature type="compositionally biased region" description="Basic residues" evidence="1">
    <location>
        <begin position="117"/>
        <end position="130"/>
    </location>
</feature>
<reference evidence="2 3" key="1">
    <citation type="journal article" date="2019" name="Mol. Biol. Evol.">
        <title>Blast fungal genomes show frequent chromosomal changes, gene gains and losses, and effector gene turnover.</title>
        <authorList>
            <person name="Gomez Luciano L.B."/>
            <person name="Jason Tsai I."/>
            <person name="Chuma I."/>
            <person name="Tosa Y."/>
            <person name="Chen Y.H."/>
            <person name="Li J.Y."/>
            <person name="Li M.Y."/>
            <person name="Jade Lu M.Y."/>
            <person name="Nakayashiki H."/>
            <person name="Li W.H."/>
        </authorList>
    </citation>
    <scope>NUCLEOTIDE SEQUENCE [LARGE SCALE GENOMIC DNA]</scope>
    <source>
        <strain evidence="2 3">NI907</strain>
    </source>
</reference>
<dbReference type="AlphaFoldDB" id="A0A6P8AXE8"/>
<dbReference type="KEGG" id="pgri:PgNI_11115"/>
<dbReference type="RefSeq" id="XP_030979547.1">
    <property type="nucleotide sequence ID" value="XM_031131089.1"/>
</dbReference>
<name>A0A6P8AXE8_PYRGI</name>
<keyword evidence="2" id="KW-1185">Reference proteome</keyword>
<protein>
    <submittedName>
        <fullName evidence="3">Uncharacterized protein</fullName>
    </submittedName>
</protein>